<evidence type="ECO:0000256" key="2">
    <source>
        <dbReference type="ARBA" id="ARBA00006742"/>
    </source>
</evidence>
<organism evidence="12 13">
    <name type="scientific">Helicobacter fennelliae</name>
    <dbReference type="NCBI Taxonomy" id="215"/>
    <lineage>
        <taxon>Bacteria</taxon>
        <taxon>Pseudomonadati</taxon>
        <taxon>Campylobacterota</taxon>
        <taxon>Epsilonproteobacteria</taxon>
        <taxon>Campylobacterales</taxon>
        <taxon>Helicobacteraceae</taxon>
        <taxon>Helicobacter</taxon>
    </lineage>
</organism>
<accession>A0A2X3BBN9</accession>
<dbReference type="Proteomes" id="UP000250166">
    <property type="component" value="Unassembled WGS sequence"/>
</dbReference>
<dbReference type="GO" id="GO:0005886">
    <property type="term" value="C:plasma membrane"/>
    <property type="evidence" value="ECO:0007669"/>
    <property type="project" value="UniProtKB-SubCell"/>
</dbReference>
<keyword evidence="4" id="KW-0813">Transport</keyword>
<dbReference type="PANTHER" id="PTHR33909:SF1">
    <property type="entry name" value="SEC TRANSLOCON ACCESSORY COMPLEX SUBUNIT YAJC"/>
    <property type="match status" value="1"/>
</dbReference>
<evidence type="ECO:0000256" key="1">
    <source>
        <dbReference type="ARBA" id="ARBA00004162"/>
    </source>
</evidence>
<proteinExistence type="inferred from homology"/>
<keyword evidence="5" id="KW-1003">Cell membrane</keyword>
<sequence length="97" mass="11045">MEKEGSLIVSLLPLVVLFAVFYFFLIRPQRVQAKKHKEMLESLKKGDKIVSQGGFICEILKVEDGFFSVRLSDESTAKLSKEYVAYKVDPTNTKSKQ</sequence>
<keyword evidence="7" id="KW-0653">Protein transport</keyword>
<evidence type="ECO:0000256" key="11">
    <source>
        <dbReference type="SAM" id="Phobius"/>
    </source>
</evidence>
<dbReference type="NCBIfam" id="TIGR00739">
    <property type="entry name" value="yajC"/>
    <property type="match status" value="1"/>
</dbReference>
<keyword evidence="10 11" id="KW-0472">Membrane</keyword>
<evidence type="ECO:0000313" key="12">
    <source>
        <dbReference type="EMBL" id="SQB98013.1"/>
    </source>
</evidence>
<keyword evidence="6 11" id="KW-0812">Transmembrane</keyword>
<evidence type="ECO:0000313" key="13">
    <source>
        <dbReference type="Proteomes" id="UP000250166"/>
    </source>
</evidence>
<evidence type="ECO:0000256" key="4">
    <source>
        <dbReference type="ARBA" id="ARBA00022448"/>
    </source>
</evidence>
<comment type="similarity">
    <text evidence="2">Belongs to the YajC family.</text>
</comment>
<dbReference type="AlphaFoldDB" id="A0A2X3BBN9"/>
<dbReference type="SMART" id="SM01323">
    <property type="entry name" value="YajC"/>
    <property type="match status" value="1"/>
</dbReference>
<dbReference type="PANTHER" id="PTHR33909">
    <property type="entry name" value="SEC TRANSLOCON ACCESSORY COMPLEX SUBUNIT YAJC"/>
    <property type="match status" value="1"/>
</dbReference>
<dbReference type="GO" id="GO:0015031">
    <property type="term" value="P:protein transport"/>
    <property type="evidence" value="ECO:0007669"/>
    <property type="project" value="UniProtKB-KW"/>
</dbReference>
<evidence type="ECO:0000256" key="10">
    <source>
        <dbReference type="ARBA" id="ARBA00023136"/>
    </source>
</evidence>
<dbReference type="EMBL" id="UAWL01000006">
    <property type="protein sequence ID" value="SQB98013.1"/>
    <property type="molecule type" value="Genomic_DNA"/>
</dbReference>
<reference evidence="12 13" key="1">
    <citation type="submission" date="2018-06" db="EMBL/GenBank/DDBJ databases">
        <authorList>
            <consortium name="Pathogen Informatics"/>
            <person name="Doyle S."/>
        </authorList>
    </citation>
    <scope>NUCLEOTIDE SEQUENCE [LARGE SCALE GENOMIC DNA]</scope>
    <source>
        <strain evidence="12 13">NCTC13102</strain>
    </source>
</reference>
<dbReference type="InterPro" id="IPR003849">
    <property type="entry name" value="Preprotein_translocase_YajC"/>
</dbReference>
<dbReference type="RefSeq" id="WP_112058344.1">
    <property type="nucleotide sequence ID" value="NZ_UAWL01000006.1"/>
</dbReference>
<keyword evidence="8 11" id="KW-1133">Transmembrane helix</keyword>
<protein>
    <recommendedName>
        <fullName evidence="3">Sec translocon accessory complex subunit YajC</fullName>
    </recommendedName>
</protein>
<evidence type="ECO:0000256" key="8">
    <source>
        <dbReference type="ARBA" id="ARBA00022989"/>
    </source>
</evidence>
<dbReference type="Pfam" id="PF02699">
    <property type="entry name" value="YajC"/>
    <property type="match status" value="1"/>
</dbReference>
<name>A0A2X3BBN9_9HELI</name>
<keyword evidence="9" id="KW-0811">Translocation</keyword>
<evidence type="ECO:0000256" key="9">
    <source>
        <dbReference type="ARBA" id="ARBA00023010"/>
    </source>
</evidence>
<evidence type="ECO:0000256" key="6">
    <source>
        <dbReference type="ARBA" id="ARBA00022692"/>
    </source>
</evidence>
<feature type="transmembrane region" description="Helical" evidence="11">
    <location>
        <begin position="6"/>
        <end position="25"/>
    </location>
</feature>
<comment type="subcellular location">
    <subcellularLocation>
        <location evidence="1">Cell membrane</location>
        <topology evidence="1">Single-pass membrane protein</topology>
    </subcellularLocation>
</comment>
<gene>
    <name evidence="12" type="primary">yajC</name>
    <name evidence="12" type="ORF">NCTC13102_00463</name>
</gene>
<evidence type="ECO:0000256" key="3">
    <source>
        <dbReference type="ARBA" id="ARBA00014962"/>
    </source>
</evidence>
<evidence type="ECO:0000256" key="5">
    <source>
        <dbReference type="ARBA" id="ARBA00022475"/>
    </source>
</evidence>
<dbReference type="PRINTS" id="PR01853">
    <property type="entry name" value="YAJCTRNLCASE"/>
</dbReference>
<evidence type="ECO:0000256" key="7">
    <source>
        <dbReference type="ARBA" id="ARBA00022927"/>
    </source>
</evidence>